<keyword evidence="3" id="KW-1003">Cell membrane</keyword>
<feature type="transmembrane region" description="Helical" evidence="9">
    <location>
        <begin position="142"/>
        <end position="162"/>
    </location>
</feature>
<feature type="transmembrane region" description="Helical" evidence="9">
    <location>
        <begin position="37"/>
        <end position="55"/>
    </location>
</feature>
<dbReference type="RefSeq" id="WP_188580418.1">
    <property type="nucleotide sequence ID" value="NZ_BMDZ01000049.1"/>
</dbReference>
<gene>
    <name evidence="10" type="ORF">GCM10011505_36120</name>
</gene>
<dbReference type="EMBL" id="BMDZ01000049">
    <property type="protein sequence ID" value="GGB51815.1"/>
    <property type="molecule type" value="Genomic_DNA"/>
</dbReference>
<dbReference type="PANTHER" id="PTHR11795:SF442">
    <property type="entry name" value="ABC TRANSPORTER ATP-BINDING PROTEIN"/>
    <property type="match status" value="1"/>
</dbReference>
<proteinExistence type="inferred from homology"/>
<evidence type="ECO:0000256" key="1">
    <source>
        <dbReference type="ARBA" id="ARBA00004651"/>
    </source>
</evidence>
<keyword evidence="6 9" id="KW-1133">Transmembrane helix</keyword>
<feature type="transmembrane region" description="Helical" evidence="9">
    <location>
        <begin position="235"/>
        <end position="257"/>
    </location>
</feature>
<keyword evidence="7 9" id="KW-0472">Membrane</keyword>
<evidence type="ECO:0000256" key="8">
    <source>
        <dbReference type="ARBA" id="ARBA00037998"/>
    </source>
</evidence>
<evidence type="ECO:0000256" key="3">
    <source>
        <dbReference type="ARBA" id="ARBA00022475"/>
    </source>
</evidence>
<evidence type="ECO:0000256" key="4">
    <source>
        <dbReference type="ARBA" id="ARBA00022692"/>
    </source>
</evidence>
<dbReference type="PANTHER" id="PTHR11795">
    <property type="entry name" value="BRANCHED-CHAIN AMINO ACID TRANSPORT SYSTEM PERMEASE PROTEIN LIVH"/>
    <property type="match status" value="1"/>
</dbReference>
<feature type="transmembrane region" description="Helical" evidence="9">
    <location>
        <begin position="269"/>
        <end position="297"/>
    </location>
</feature>
<feature type="transmembrane region" description="Helical" evidence="9">
    <location>
        <begin position="67"/>
        <end position="87"/>
    </location>
</feature>
<name>A0ABQ1IVZ8_9PROT</name>
<evidence type="ECO:0000256" key="9">
    <source>
        <dbReference type="SAM" id="Phobius"/>
    </source>
</evidence>
<feature type="transmembrane region" description="Helical" evidence="9">
    <location>
        <begin position="187"/>
        <end position="206"/>
    </location>
</feature>
<comment type="caution">
    <text evidence="10">The sequence shown here is derived from an EMBL/GenBank/DDBJ whole genome shotgun (WGS) entry which is preliminary data.</text>
</comment>
<accession>A0ABQ1IVZ8</accession>
<comment type="subcellular location">
    <subcellularLocation>
        <location evidence="1">Cell membrane</location>
        <topology evidence="1">Multi-pass membrane protein</topology>
    </subcellularLocation>
</comment>
<dbReference type="Pfam" id="PF02653">
    <property type="entry name" value="BPD_transp_2"/>
    <property type="match status" value="1"/>
</dbReference>
<evidence type="ECO:0000256" key="7">
    <source>
        <dbReference type="ARBA" id="ARBA00023136"/>
    </source>
</evidence>
<protein>
    <submittedName>
        <fullName evidence="10">Branched-chain amino acid ABC transporter permease</fullName>
    </submittedName>
</protein>
<keyword evidence="2" id="KW-0813">Transport</keyword>
<reference evidence="11" key="1">
    <citation type="journal article" date="2019" name="Int. J. Syst. Evol. Microbiol.">
        <title>The Global Catalogue of Microorganisms (GCM) 10K type strain sequencing project: providing services to taxonomists for standard genome sequencing and annotation.</title>
        <authorList>
            <consortium name="The Broad Institute Genomics Platform"/>
            <consortium name="The Broad Institute Genome Sequencing Center for Infectious Disease"/>
            <person name="Wu L."/>
            <person name="Ma J."/>
        </authorList>
    </citation>
    <scope>NUCLEOTIDE SEQUENCE [LARGE SCALE GENOMIC DNA]</scope>
    <source>
        <strain evidence="11">CGMCC 1.10188</strain>
    </source>
</reference>
<organism evidence="10 11">
    <name type="scientific">Tistrella bauzanensis</name>
    <dbReference type="NCBI Taxonomy" id="657419"/>
    <lineage>
        <taxon>Bacteria</taxon>
        <taxon>Pseudomonadati</taxon>
        <taxon>Pseudomonadota</taxon>
        <taxon>Alphaproteobacteria</taxon>
        <taxon>Geminicoccales</taxon>
        <taxon>Geminicoccaceae</taxon>
        <taxon>Tistrella</taxon>
    </lineage>
</organism>
<evidence type="ECO:0000256" key="5">
    <source>
        <dbReference type="ARBA" id="ARBA00022970"/>
    </source>
</evidence>
<evidence type="ECO:0000313" key="10">
    <source>
        <dbReference type="EMBL" id="GGB51815.1"/>
    </source>
</evidence>
<keyword evidence="5" id="KW-0029">Amino-acid transport</keyword>
<evidence type="ECO:0000256" key="6">
    <source>
        <dbReference type="ARBA" id="ARBA00022989"/>
    </source>
</evidence>
<sequence length="335" mass="35086">MTARALKTAGMVERHAPLAMAGLILFLPLILIDPGTWLVLAIAGLAMGMMIFLMASGLTLVFGLMDVLNFAHGAFVAVGAYLATGLLSPGGPFAGLMGVSLLGDVGAMLLAILVACAAAGVLGLVFERVIVRRVYGAHLRQILITVGGLIVAEQLITVIWGADPIPLPKPETLRGSIFIGDIAVERYRLVACALGLVAYLGMHFALNRTRIGLLVRAGVENREMVEALGYRVRRLFVGVFVAGTALAAAGGVMWALYQEIVTVHIGADVMILVFIVVIIGGLGSVGGCFLGALLVGLTANFMGYLAPTLALGSNILLMVAVLLWRPRGLYPATKN</sequence>
<evidence type="ECO:0000256" key="2">
    <source>
        <dbReference type="ARBA" id="ARBA00022448"/>
    </source>
</evidence>
<dbReference type="CDD" id="cd06582">
    <property type="entry name" value="TM_PBP1_LivH_like"/>
    <property type="match status" value="1"/>
</dbReference>
<evidence type="ECO:0000313" key="11">
    <source>
        <dbReference type="Proteomes" id="UP000603352"/>
    </source>
</evidence>
<feature type="transmembrane region" description="Helical" evidence="9">
    <location>
        <begin position="107"/>
        <end position="130"/>
    </location>
</feature>
<dbReference type="Proteomes" id="UP000603352">
    <property type="component" value="Unassembled WGS sequence"/>
</dbReference>
<comment type="similarity">
    <text evidence="8">Belongs to the binding-protein-dependent transport system permease family. LivHM subfamily.</text>
</comment>
<keyword evidence="4 9" id="KW-0812">Transmembrane</keyword>
<feature type="transmembrane region" description="Helical" evidence="9">
    <location>
        <begin position="304"/>
        <end position="324"/>
    </location>
</feature>
<dbReference type="InterPro" id="IPR001851">
    <property type="entry name" value="ABC_transp_permease"/>
</dbReference>
<keyword evidence="11" id="KW-1185">Reference proteome</keyword>
<dbReference type="InterPro" id="IPR052157">
    <property type="entry name" value="BCAA_transport_permease"/>
</dbReference>
<feature type="transmembrane region" description="Helical" evidence="9">
    <location>
        <begin position="12"/>
        <end position="31"/>
    </location>
</feature>